<dbReference type="GO" id="GO:0008270">
    <property type="term" value="F:zinc ion binding"/>
    <property type="evidence" value="ECO:0007669"/>
    <property type="project" value="InterPro"/>
</dbReference>
<dbReference type="RefSeq" id="WP_023134680.1">
    <property type="nucleotide sequence ID" value="NZ_KI518041.1"/>
</dbReference>
<dbReference type="EMBL" id="AXZG01000075">
    <property type="protein sequence ID" value="ERT63597.1"/>
    <property type="molecule type" value="Genomic_DNA"/>
</dbReference>
<dbReference type="NCBIfam" id="TIGR01865">
    <property type="entry name" value="cas_Csn1"/>
    <property type="match status" value="1"/>
</dbReference>
<evidence type="ECO:0000313" key="3">
    <source>
        <dbReference type="Proteomes" id="UP000017174"/>
    </source>
</evidence>
<dbReference type="Gene3D" id="1.10.30.50">
    <property type="match status" value="1"/>
</dbReference>
<sequence>MSEHTKYRIGIDVGDRSVGLAAIEFDDDGFPLSNLAMVTYRHDGGLDPTTNKSPKSRKETRGVALRTMRMRRRKKSRLKELDKTLRALGYVVPACEEPQTYEAWKSRALLATTKVEGAQELGEHLVRAVRHMARHRGWRNPWWTLNQLEIASTAPSDTFAKIRERAEKEWPGMVPEEATLGMIGALAASNNVLLRPRTYRKDQPRHSKKLNVLGQEPILVDKVRQEDLLAELRTICKRQNIEDQYEKLAQAVFEQTRPYVPLDRVGKDPLQPNKSRASRASLEFQRFRILDAVAHLRVRVGVSDRRALTDEEHDKAVHFLMGYSKKDVPTWGDVADEIGVEPTHLIAPVIDDVRLNKAPYDRSSTEFEQKMKKKTRARQWWDEANLESRSQLILLVSDPTDETTRLAEVSGLYEVFESWPDEEKEALEGLKVESGRAAYSTDTLNKLSDHMRLKRIDLHEARKIAFGVDDMWHPPLDRIDEPTGQPTVDRVLTIVRRFIFDCERAWGRPENVVIEHARTGLMGPAQRADVLNEIAKNRKKNDKIREDLRAGGINNPTRADIRRNAIVQDQESQCLYCGATIGVSYSELDHIVPRAGGGSSRRENLAAVCRACNDSKKDTPFAVWAKNTSRPVTLEGTIQRLRELKAFKRPKDRRMVDLIIRRLKQTEKDDPIDERSLASTSYAATAIRERIEQYFNEKAEKRDLAKVHIDVYSGSLTRESRRAGGIDKMVLLRGQSDKNRFDVRHHAIDAAVLTLLNRSVAVTLEQRRLIKQQREYSLEKSRRERDNVWRDFMGLGPAAQEKFAKWKKTAYVLADIIKEAISNDAIPVVSPLRLRPQNGSVHLDTVDGVLERTIGDAWTVDQVHRIVNPQIYLAFAGYLGNQKALDPDSSRVLALNDGRKLTAEDVIYVFPEKAASILTPRGVVKIGESVHHVRLYAWKNRKGKAEVGMLRVFGAEFPWLMRESGVKDVLRVPIHTGSQSYRDLSFTVRKNIEKGEAVEIGWLTQNEELEFNPESYLQEGGKDKLAKFLAFLPETRWRVDGFPMPDKLRIRPALLSREEIPEGVFGTEEQSLLEEALTKGLIIATKGLLSLPDVKVLRRNNLGIPRWRGGSYRPVSLDIQRAALAALDEQE</sequence>
<dbReference type="InterPro" id="IPR052892">
    <property type="entry name" value="NA-targeting_endonuclease"/>
</dbReference>
<dbReference type="InterPro" id="IPR040619">
    <property type="entry name" value="Cas9_alpha-helical_lobe"/>
</dbReference>
<feature type="domain" description="HNH nuclease" evidence="1">
    <location>
        <begin position="561"/>
        <end position="614"/>
    </location>
</feature>
<dbReference type="InterPro" id="IPR028629">
    <property type="entry name" value="Cas9"/>
</dbReference>
<dbReference type="Pfam" id="PF17894">
    <property type="entry name" value="Cas9_Topo"/>
    <property type="match status" value="1"/>
</dbReference>
<dbReference type="HOGENOM" id="CLU_280423_0_0_11"/>
<dbReference type="Gene3D" id="3.30.420.10">
    <property type="entry name" value="Ribonuclease H-like superfamily/Ribonuclease H"/>
    <property type="match status" value="2"/>
</dbReference>
<name>U7UVZ0_9MICC</name>
<dbReference type="InterPro" id="IPR003615">
    <property type="entry name" value="HNH_nuc"/>
</dbReference>
<dbReference type="Pfam" id="PF17893">
    <property type="entry name" value="Cas9_b_hairpin"/>
    <property type="match status" value="1"/>
</dbReference>
<dbReference type="SMART" id="SM00507">
    <property type="entry name" value="HNHc"/>
    <property type="match status" value="1"/>
</dbReference>
<dbReference type="PATRIC" id="fig|888019.4.peg.2198"/>
<dbReference type="InterPro" id="IPR036397">
    <property type="entry name" value="RNaseH_sf"/>
</dbReference>
<dbReference type="Pfam" id="PF18541">
    <property type="entry name" value="RuvC_III"/>
    <property type="match status" value="1"/>
</dbReference>
<dbReference type="InterPro" id="IPR041217">
    <property type="entry name" value="Cas9_C"/>
</dbReference>
<dbReference type="InterPro" id="IPR002711">
    <property type="entry name" value="HNH"/>
</dbReference>
<dbReference type="GO" id="GO:0003676">
    <property type="term" value="F:nucleic acid binding"/>
    <property type="evidence" value="ECO:0007669"/>
    <property type="project" value="InterPro"/>
</dbReference>
<dbReference type="PANTHER" id="PTHR33877:SF2">
    <property type="entry name" value="OS07G0170200 PROTEIN"/>
    <property type="match status" value="1"/>
</dbReference>
<reference evidence="2 3" key="1">
    <citation type="submission" date="2013-08" db="EMBL/GenBank/DDBJ databases">
        <authorList>
            <person name="Weinstock G."/>
            <person name="Sodergren E."/>
            <person name="Wylie T."/>
            <person name="Fulton L."/>
            <person name="Fulton R."/>
            <person name="Fronick C."/>
            <person name="O'Laughlin M."/>
            <person name="Godfrey J."/>
            <person name="Miner T."/>
            <person name="Herter B."/>
            <person name="Appelbaum E."/>
            <person name="Cordes M."/>
            <person name="Lek S."/>
            <person name="Wollam A."/>
            <person name="Pepin K.H."/>
            <person name="Palsikar V.B."/>
            <person name="Mitreva M."/>
            <person name="Wilson R.K."/>
        </authorList>
    </citation>
    <scope>NUCLEOTIDE SEQUENCE [LARGE SCALE GENOMIC DNA]</scope>
    <source>
        <strain evidence="2 3">F0184</strain>
    </source>
</reference>
<evidence type="ECO:0000259" key="1">
    <source>
        <dbReference type="SMART" id="SM00507"/>
    </source>
</evidence>
<keyword evidence="2" id="KW-0378">Hydrolase</keyword>
<dbReference type="PANTHER" id="PTHR33877">
    <property type="entry name" value="SLL1193 PROTEIN"/>
    <property type="match status" value="1"/>
</dbReference>
<dbReference type="Pfam" id="PF18470">
    <property type="entry name" value="Cas9_a"/>
    <property type="match status" value="1"/>
</dbReference>
<keyword evidence="2" id="KW-0540">Nuclease</keyword>
<comment type="caution">
    <text evidence="2">The sequence shown here is derived from an EMBL/GenBank/DDBJ whole genome shotgun (WGS) entry which is preliminary data.</text>
</comment>
<keyword evidence="2" id="KW-0255">Endonuclease</keyword>
<proteinExistence type="predicted"/>
<evidence type="ECO:0000313" key="2">
    <source>
        <dbReference type="EMBL" id="ERT63597.1"/>
    </source>
</evidence>
<dbReference type="InterPro" id="IPR041225">
    <property type="entry name" value="Cas9_Topo"/>
</dbReference>
<dbReference type="InterPro" id="IPR040796">
    <property type="entry name" value="Cas9_b_hairpin"/>
</dbReference>
<dbReference type="InterPro" id="IPR041383">
    <property type="entry name" value="RuvC_III"/>
</dbReference>
<gene>
    <name evidence="2" type="ORF">HMPREF0742_02683</name>
</gene>
<accession>U7UVZ0</accession>
<dbReference type="AlphaFoldDB" id="U7UVZ0"/>
<organism evidence="2 3">
    <name type="scientific">Rothia aeria F0184</name>
    <dbReference type="NCBI Taxonomy" id="888019"/>
    <lineage>
        <taxon>Bacteria</taxon>
        <taxon>Bacillati</taxon>
        <taxon>Actinomycetota</taxon>
        <taxon>Actinomycetes</taxon>
        <taxon>Micrococcales</taxon>
        <taxon>Micrococcaceae</taxon>
        <taxon>Rothia</taxon>
    </lineage>
</organism>
<dbReference type="Pfam" id="PF18525">
    <property type="entry name" value="Cas9_C"/>
    <property type="match status" value="1"/>
</dbReference>
<dbReference type="GO" id="GO:0004519">
    <property type="term" value="F:endonuclease activity"/>
    <property type="evidence" value="ECO:0007669"/>
    <property type="project" value="UniProtKB-KW"/>
</dbReference>
<dbReference type="Pfam" id="PF01844">
    <property type="entry name" value="HNH"/>
    <property type="match status" value="1"/>
</dbReference>
<protein>
    <submittedName>
        <fullName evidence="2">HNH endonuclease domain protein</fullName>
    </submittedName>
</protein>
<dbReference type="Proteomes" id="UP000017174">
    <property type="component" value="Unassembled WGS sequence"/>
</dbReference>